<dbReference type="Proteomes" id="UP000515125">
    <property type="component" value="Unplaced"/>
</dbReference>
<keyword evidence="2 4" id="KW-0863">Zinc-finger</keyword>
<proteinExistence type="predicted"/>
<evidence type="ECO:0000256" key="3">
    <source>
        <dbReference type="ARBA" id="ARBA00022833"/>
    </source>
</evidence>
<keyword evidence="6" id="KW-1185">Reference proteome</keyword>
<evidence type="ECO:0000256" key="1">
    <source>
        <dbReference type="ARBA" id="ARBA00022723"/>
    </source>
</evidence>
<dbReference type="Pfam" id="PF01428">
    <property type="entry name" value="zf-AN1"/>
    <property type="match status" value="2"/>
</dbReference>
<dbReference type="SMART" id="SM00154">
    <property type="entry name" value="ZnF_AN1"/>
    <property type="match status" value="2"/>
</dbReference>
<dbReference type="OrthoDB" id="431929at2759"/>
<dbReference type="GO" id="GO:0008270">
    <property type="term" value="F:zinc ion binding"/>
    <property type="evidence" value="ECO:0007669"/>
    <property type="project" value="UniProtKB-KW"/>
</dbReference>
<gene>
    <name evidence="7" type="primary">LOC113146781</name>
</gene>
<evidence type="ECO:0000256" key="2">
    <source>
        <dbReference type="ARBA" id="ARBA00022771"/>
    </source>
</evidence>
<dbReference type="GeneID" id="113146781"/>
<dbReference type="RefSeq" id="XP_026190930.1">
    <property type="nucleotide sequence ID" value="XM_026335145.1"/>
</dbReference>
<evidence type="ECO:0000259" key="5">
    <source>
        <dbReference type="PROSITE" id="PS51039"/>
    </source>
</evidence>
<evidence type="ECO:0000313" key="7">
    <source>
        <dbReference type="RefSeq" id="XP_026190930.1"/>
    </source>
</evidence>
<dbReference type="InterPro" id="IPR000058">
    <property type="entry name" value="Znf_AN1"/>
</dbReference>
<keyword evidence="3" id="KW-0862">Zinc</keyword>
<evidence type="ECO:0000256" key="4">
    <source>
        <dbReference type="PROSITE-ProRule" id="PRU00449"/>
    </source>
</evidence>
<feature type="domain" description="AN1-type" evidence="5">
    <location>
        <begin position="95"/>
        <end position="145"/>
    </location>
</feature>
<dbReference type="PANTHER" id="PTHR14677">
    <property type="entry name" value="ARSENITE INDUCUBLE RNA ASSOCIATED PROTEIN AIP-1-RELATED"/>
    <property type="match status" value="1"/>
</dbReference>
<dbReference type="Gene3D" id="4.10.1110.10">
    <property type="entry name" value="AN1-like Zinc finger"/>
    <property type="match status" value="2"/>
</dbReference>
<sequence length="197" mass="22788">MAVLSDKGLICSNSLCRQRDFLPFRCEKCENVFCLEHYLPDDHSCPKKNIGNRRVYVCPECQDVIRLMDLETDEDGARRHRNECKPELRAQREQMRKGRHCPVKGCKERLTAVSSIRCPHCQMDVCIRHRLKEDHNCEILKAQHKERRRSSLLRQTSSNAMKAVKTLLHPAPPTSGGPSTYLNVWSIRKRLPLSPVT</sequence>
<reference evidence="7" key="1">
    <citation type="submission" date="2025-08" db="UniProtKB">
        <authorList>
            <consortium name="RefSeq"/>
        </authorList>
    </citation>
    <scope>IDENTIFICATION</scope>
</reference>
<dbReference type="AlphaFoldDB" id="A0A6P6RUX6"/>
<feature type="domain" description="AN1-type" evidence="5">
    <location>
        <begin position="5"/>
        <end position="53"/>
    </location>
</feature>
<keyword evidence="1" id="KW-0479">Metal-binding</keyword>
<dbReference type="PANTHER" id="PTHR14677:SF20">
    <property type="entry name" value="ZINC FINGER AN1-TYPE CONTAINING 2A-RELATED"/>
    <property type="match status" value="1"/>
</dbReference>
<dbReference type="InterPro" id="IPR035896">
    <property type="entry name" value="AN1-like_Znf"/>
</dbReference>
<dbReference type="GO" id="GO:0005737">
    <property type="term" value="C:cytoplasm"/>
    <property type="evidence" value="ECO:0007669"/>
    <property type="project" value="TreeGrafter"/>
</dbReference>
<protein>
    <submittedName>
        <fullName evidence="7">Zinc finger AN1 and C2H2 domain-containing stress-associated protein 11-like</fullName>
    </submittedName>
</protein>
<organism evidence="6 7">
    <name type="scientific">Cyclospora cayetanensis</name>
    <dbReference type="NCBI Taxonomy" id="88456"/>
    <lineage>
        <taxon>Eukaryota</taxon>
        <taxon>Sar</taxon>
        <taxon>Alveolata</taxon>
        <taxon>Apicomplexa</taxon>
        <taxon>Conoidasida</taxon>
        <taxon>Coccidia</taxon>
        <taxon>Eucoccidiorida</taxon>
        <taxon>Eimeriorina</taxon>
        <taxon>Eimeriidae</taxon>
        <taxon>Cyclospora</taxon>
    </lineage>
</organism>
<evidence type="ECO:0000313" key="6">
    <source>
        <dbReference type="Proteomes" id="UP000515125"/>
    </source>
</evidence>
<dbReference type="PROSITE" id="PS51039">
    <property type="entry name" value="ZF_AN1"/>
    <property type="match status" value="2"/>
</dbReference>
<accession>A0A6P6RUX6</accession>
<dbReference type="SUPFAM" id="SSF118310">
    <property type="entry name" value="AN1-like Zinc finger"/>
    <property type="match status" value="2"/>
</dbReference>
<name>A0A6P6RUX6_9EIME</name>